<proteinExistence type="predicted"/>
<dbReference type="Pfam" id="PF02464">
    <property type="entry name" value="CinA"/>
    <property type="match status" value="1"/>
</dbReference>
<dbReference type="EMBL" id="QWFX01000013">
    <property type="protein sequence ID" value="RIJ28128.1"/>
    <property type="molecule type" value="Genomic_DNA"/>
</dbReference>
<accession>A0A399R9Q7</accession>
<name>A0A399R9Q7_9PROT</name>
<evidence type="ECO:0000313" key="2">
    <source>
        <dbReference type="EMBL" id="RIJ28128.1"/>
    </source>
</evidence>
<feature type="domain" description="CinA C-terminal" evidence="1">
    <location>
        <begin position="14"/>
        <end position="161"/>
    </location>
</feature>
<evidence type="ECO:0000313" key="3">
    <source>
        <dbReference type="Proteomes" id="UP000266385"/>
    </source>
</evidence>
<reference evidence="2 3" key="1">
    <citation type="submission" date="2018-08" db="EMBL/GenBank/DDBJ databases">
        <title>Henriciella mobilis sp. nov., isolated from seawater.</title>
        <authorList>
            <person name="Cheng H."/>
            <person name="Wu Y.-H."/>
            <person name="Xu X.-W."/>
            <person name="Guo L.-L."/>
        </authorList>
    </citation>
    <scope>NUCLEOTIDE SEQUENCE [LARGE SCALE GENOMIC DNA]</scope>
    <source>
        <strain evidence="2 3">JN25</strain>
    </source>
</reference>
<dbReference type="SUPFAM" id="SSF142433">
    <property type="entry name" value="CinA-like"/>
    <property type="match status" value="1"/>
</dbReference>
<dbReference type="NCBIfam" id="TIGR00199">
    <property type="entry name" value="PncC_domain"/>
    <property type="match status" value="1"/>
</dbReference>
<dbReference type="OrthoDB" id="9801454at2"/>
<gene>
    <name evidence="2" type="ORF">D1223_11990</name>
</gene>
<sequence>MFPEKLRNLCLLTIDEARERRVKIAAAESCTGGLLAGLFTEFSGSSDVFERGFVTYSNRAKEEVLGIAGDLIADHGAVSEVVARLMAEGALEASRANLAVAITGIAGPGGGTPMKPVGTVHIACARENKAVLHEACYFGDIGRHEVRMASLETALNMIREQIP</sequence>
<comment type="caution">
    <text evidence="2">The sequence shown here is derived from an EMBL/GenBank/DDBJ whole genome shotgun (WGS) entry which is preliminary data.</text>
</comment>
<keyword evidence="3" id="KW-1185">Reference proteome</keyword>
<dbReference type="AlphaFoldDB" id="A0A399R9Q7"/>
<dbReference type="Gene3D" id="3.90.950.20">
    <property type="entry name" value="CinA-like"/>
    <property type="match status" value="1"/>
</dbReference>
<dbReference type="Proteomes" id="UP000266385">
    <property type="component" value="Unassembled WGS sequence"/>
</dbReference>
<dbReference type="InterPro" id="IPR008136">
    <property type="entry name" value="CinA_C"/>
</dbReference>
<organism evidence="2 3">
    <name type="scientific">Henriciella mobilis</name>
    <dbReference type="NCBI Taxonomy" id="2305467"/>
    <lineage>
        <taxon>Bacteria</taxon>
        <taxon>Pseudomonadati</taxon>
        <taxon>Pseudomonadota</taxon>
        <taxon>Alphaproteobacteria</taxon>
        <taxon>Hyphomonadales</taxon>
        <taxon>Hyphomonadaceae</taxon>
        <taxon>Henriciella</taxon>
    </lineage>
</organism>
<dbReference type="RefSeq" id="WP_119376663.1">
    <property type="nucleotide sequence ID" value="NZ_QWFX01000013.1"/>
</dbReference>
<protein>
    <submittedName>
        <fullName evidence="2">CinA family protein</fullName>
    </submittedName>
</protein>
<evidence type="ECO:0000259" key="1">
    <source>
        <dbReference type="Pfam" id="PF02464"/>
    </source>
</evidence>
<dbReference type="InterPro" id="IPR036653">
    <property type="entry name" value="CinA-like_C"/>
</dbReference>